<gene>
    <name evidence="11" type="ORF">Mettu_1626</name>
</gene>
<evidence type="ECO:0000256" key="2">
    <source>
        <dbReference type="ARBA" id="ARBA00007533"/>
    </source>
</evidence>
<keyword evidence="12" id="KW-1185">Reference proteome</keyword>
<organism evidence="11 12">
    <name type="scientific">Methylobacter tundripaludum (strain ATCC BAA-1195 / DSM 17260 / SV96)</name>
    <dbReference type="NCBI Taxonomy" id="697282"/>
    <lineage>
        <taxon>Bacteria</taxon>
        <taxon>Pseudomonadati</taxon>
        <taxon>Pseudomonadota</taxon>
        <taxon>Gammaproteobacteria</taxon>
        <taxon>Methylococcales</taxon>
        <taxon>Methylococcaceae</taxon>
        <taxon>Methylobacter</taxon>
    </lineage>
</organism>
<proteinExistence type="inferred from homology"/>
<feature type="domain" description="Glutamine amidotransferase" evidence="10">
    <location>
        <begin position="23"/>
        <end position="223"/>
    </location>
</feature>
<dbReference type="InterPro" id="IPR004468">
    <property type="entry name" value="CTP_synthase"/>
</dbReference>
<dbReference type="AlphaFoldDB" id="G3IV06"/>
<dbReference type="PANTHER" id="PTHR11550">
    <property type="entry name" value="CTP SYNTHASE"/>
    <property type="match status" value="1"/>
</dbReference>
<keyword evidence="4 11" id="KW-0436">Ligase</keyword>
<keyword evidence="7" id="KW-0315">Glutamine amidotransferase</keyword>
<evidence type="ECO:0000313" key="11">
    <source>
        <dbReference type="EMBL" id="EGW22802.1"/>
    </source>
</evidence>
<dbReference type="STRING" id="697282.Mettu_1626"/>
<evidence type="ECO:0000256" key="7">
    <source>
        <dbReference type="ARBA" id="ARBA00022962"/>
    </source>
</evidence>
<evidence type="ECO:0000256" key="3">
    <source>
        <dbReference type="ARBA" id="ARBA00012291"/>
    </source>
</evidence>
<evidence type="ECO:0000256" key="1">
    <source>
        <dbReference type="ARBA" id="ARBA00005171"/>
    </source>
</evidence>
<protein>
    <recommendedName>
        <fullName evidence="3">CTP synthase (glutamine hydrolyzing)</fullName>
        <ecNumber evidence="3">6.3.4.2</ecNumber>
    </recommendedName>
</protein>
<dbReference type="NCBIfam" id="NF004836">
    <property type="entry name" value="PRK06186.1"/>
    <property type="match status" value="1"/>
</dbReference>
<dbReference type="SUPFAM" id="SSF52317">
    <property type="entry name" value="Class I glutamine amidotransferase-like"/>
    <property type="match status" value="1"/>
</dbReference>
<evidence type="ECO:0000259" key="10">
    <source>
        <dbReference type="Pfam" id="PF00117"/>
    </source>
</evidence>
<comment type="similarity">
    <text evidence="2">Belongs to the CTP synthase family.</text>
</comment>
<keyword evidence="8" id="KW-0665">Pyrimidine biosynthesis</keyword>
<comment type="pathway">
    <text evidence="1">Pyrimidine metabolism; CTP biosynthesis via de novo pathway; CTP from UDP: step 2/2.</text>
</comment>
<dbReference type="GO" id="GO:0019856">
    <property type="term" value="P:pyrimidine nucleobase biosynthetic process"/>
    <property type="evidence" value="ECO:0007669"/>
    <property type="project" value="TreeGrafter"/>
</dbReference>
<dbReference type="GO" id="GO:0044210">
    <property type="term" value="P:'de novo' CTP biosynthetic process"/>
    <property type="evidence" value="ECO:0007669"/>
    <property type="project" value="UniProtKB-UniPathway"/>
</dbReference>
<dbReference type="HOGENOM" id="CLU_081279_0_0_6"/>
<comment type="catalytic activity">
    <reaction evidence="9">
        <text>UTP + L-glutamine + ATP + H2O = CTP + L-glutamate + ADP + phosphate + 2 H(+)</text>
        <dbReference type="Rhea" id="RHEA:26426"/>
        <dbReference type="ChEBI" id="CHEBI:15377"/>
        <dbReference type="ChEBI" id="CHEBI:15378"/>
        <dbReference type="ChEBI" id="CHEBI:29985"/>
        <dbReference type="ChEBI" id="CHEBI:30616"/>
        <dbReference type="ChEBI" id="CHEBI:37563"/>
        <dbReference type="ChEBI" id="CHEBI:43474"/>
        <dbReference type="ChEBI" id="CHEBI:46398"/>
        <dbReference type="ChEBI" id="CHEBI:58359"/>
        <dbReference type="ChEBI" id="CHEBI:456216"/>
        <dbReference type="EC" id="6.3.4.2"/>
    </reaction>
</comment>
<dbReference type="GO" id="GO:0005829">
    <property type="term" value="C:cytosol"/>
    <property type="evidence" value="ECO:0007669"/>
    <property type="project" value="TreeGrafter"/>
</dbReference>
<dbReference type="RefSeq" id="WP_006890770.1">
    <property type="nucleotide sequence ID" value="NZ_JH109152.1"/>
</dbReference>
<dbReference type="eggNOG" id="COG0504">
    <property type="taxonomic scope" value="Bacteria"/>
</dbReference>
<dbReference type="GO" id="GO:0005524">
    <property type="term" value="F:ATP binding"/>
    <property type="evidence" value="ECO:0007669"/>
    <property type="project" value="UniProtKB-KW"/>
</dbReference>
<evidence type="ECO:0000313" key="12">
    <source>
        <dbReference type="Proteomes" id="UP000004664"/>
    </source>
</evidence>
<dbReference type="InterPro" id="IPR029062">
    <property type="entry name" value="Class_I_gatase-like"/>
</dbReference>
<dbReference type="Pfam" id="PF00117">
    <property type="entry name" value="GATase"/>
    <property type="match status" value="1"/>
</dbReference>
<evidence type="ECO:0000256" key="4">
    <source>
        <dbReference type="ARBA" id="ARBA00022598"/>
    </source>
</evidence>
<dbReference type="PANTHER" id="PTHR11550:SF0">
    <property type="entry name" value="CTP SYNTHASE-RELATED"/>
    <property type="match status" value="1"/>
</dbReference>
<dbReference type="OrthoDB" id="3286005at2"/>
<evidence type="ECO:0000256" key="8">
    <source>
        <dbReference type="ARBA" id="ARBA00022975"/>
    </source>
</evidence>
<evidence type="ECO:0000256" key="5">
    <source>
        <dbReference type="ARBA" id="ARBA00022741"/>
    </source>
</evidence>
<accession>G3IV06</accession>
<dbReference type="Proteomes" id="UP000004664">
    <property type="component" value="Unassembled WGS sequence"/>
</dbReference>
<dbReference type="GO" id="GO:0042802">
    <property type="term" value="F:identical protein binding"/>
    <property type="evidence" value="ECO:0007669"/>
    <property type="project" value="TreeGrafter"/>
</dbReference>
<name>G3IV06_METTV</name>
<dbReference type="UniPathway" id="UPA00159">
    <property type="reaction ID" value="UER00277"/>
</dbReference>
<dbReference type="EC" id="6.3.4.2" evidence="3"/>
<dbReference type="Gene3D" id="3.40.50.880">
    <property type="match status" value="1"/>
</dbReference>
<evidence type="ECO:0000256" key="9">
    <source>
        <dbReference type="ARBA" id="ARBA00047781"/>
    </source>
</evidence>
<dbReference type="InterPro" id="IPR017926">
    <property type="entry name" value="GATASE"/>
</dbReference>
<keyword evidence="6" id="KW-0067">ATP-binding</keyword>
<dbReference type="EMBL" id="JH109152">
    <property type="protein sequence ID" value="EGW22802.1"/>
    <property type="molecule type" value="Genomic_DNA"/>
</dbReference>
<dbReference type="GO" id="GO:0003883">
    <property type="term" value="F:CTP synthase activity"/>
    <property type="evidence" value="ECO:0007669"/>
    <property type="project" value="UniProtKB-EC"/>
</dbReference>
<evidence type="ECO:0000256" key="6">
    <source>
        <dbReference type="ARBA" id="ARBA00022840"/>
    </source>
</evidence>
<reference evidence="11 12" key="1">
    <citation type="submission" date="2011-06" db="EMBL/GenBank/DDBJ databases">
        <title>Genomic sequence of Methylobacter tundripaludum SV96.</title>
        <authorList>
            <consortium name="US DOE Joint Genome Institute"/>
            <person name="Lucas S."/>
            <person name="Han J."/>
            <person name="Lapidus A."/>
            <person name="Cheng J.-F."/>
            <person name="Goodwin L."/>
            <person name="Pitluck S."/>
            <person name="Held B."/>
            <person name="Detter J.C."/>
            <person name="Han C."/>
            <person name="Tapia R."/>
            <person name="Land M."/>
            <person name="Hauser L."/>
            <person name="Kyrpides N."/>
            <person name="Ivanova N."/>
            <person name="Ovchinnikova G."/>
            <person name="Pagani I."/>
            <person name="Klotz M.G."/>
            <person name="Dispirito A.A."/>
            <person name="Murrell J.C."/>
            <person name="Dunfield P."/>
            <person name="Kalyuzhnaya M.G."/>
            <person name="Svenning M."/>
            <person name="Trotsenko Y.A."/>
            <person name="Stein L.Y."/>
            <person name="Woyke T."/>
        </authorList>
    </citation>
    <scope>NUCLEOTIDE SEQUENCE [LARGE SCALE GENOMIC DNA]</scope>
    <source>
        <strain evidence="12">ATCC BAA-1195 / DSM 17260 / SV96</strain>
    </source>
</reference>
<keyword evidence="5" id="KW-0547">Nucleotide-binding</keyword>
<sequence length="228" mass="25235">MIKSIALLGEYTPTFPPHVSTNAAINHAQQLLDVDITANWVSTEDIGSRLFEHYSGIWVAPGSPYKSMELTLWAIRYARENKIPCFGTCGGFQHMVIEYARNVLGFKGAQHAEYDPSASSLFISQLACSLAGREMQLSFEPGSRVAAIYGGLSAKERYYCNFGVNPDCIDELKQGPLKVSGSDTEGEIRVIEHPDHPFFIGTLFVPQMRSIPERPHPLVTAFLRAVVL</sequence>